<dbReference type="EMBL" id="JADBEO010000008">
    <property type="protein sequence ID" value="MDR4305997.1"/>
    <property type="molecule type" value="Genomic_DNA"/>
</dbReference>
<protein>
    <submittedName>
        <fullName evidence="4">NAD(P)H-dependent oxidoreductase</fullName>
    </submittedName>
</protein>
<dbReference type="InterPro" id="IPR029039">
    <property type="entry name" value="Flavoprotein-like_sf"/>
</dbReference>
<dbReference type="InterPro" id="IPR051545">
    <property type="entry name" value="NAD(P)H_dehydrogenase_qn"/>
</dbReference>
<organism evidence="4 5">
    <name type="scientific">Chelatococcus sambhunathii</name>
    <dbReference type="NCBI Taxonomy" id="363953"/>
    <lineage>
        <taxon>Bacteria</taxon>
        <taxon>Pseudomonadati</taxon>
        <taxon>Pseudomonadota</taxon>
        <taxon>Alphaproteobacteria</taxon>
        <taxon>Hyphomicrobiales</taxon>
        <taxon>Chelatococcaceae</taxon>
        <taxon>Chelatococcus</taxon>
    </lineage>
</organism>
<evidence type="ECO:0000256" key="1">
    <source>
        <dbReference type="ARBA" id="ARBA00006252"/>
    </source>
</evidence>
<dbReference type="Pfam" id="PF02525">
    <property type="entry name" value="Flavodoxin_2"/>
    <property type="match status" value="1"/>
</dbReference>
<dbReference type="PANTHER" id="PTHR10204:SF34">
    <property type="entry name" value="NAD(P)H DEHYDROGENASE [QUINONE] 1 ISOFORM 1"/>
    <property type="match status" value="1"/>
</dbReference>
<gene>
    <name evidence="4" type="ORF">IHQ68_05105</name>
</gene>
<evidence type="ECO:0000259" key="3">
    <source>
        <dbReference type="Pfam" id="PF02525"/>
    </source>
</evidence>
<dbReference type="Proteomes" id="UP001181622">
    <property type="component" value="Unassembled WGS sequence"/>
</dbReference>
<evidence type="ECO:0000256" key="2">
    <source>
        <dbReference type="ARBA" id="ARBA00023002"/>
    </source>
</evidence>
<dbReference type="InterPro" id="IPR003680">
    <property type="entry name" value="Flavodoxin_fold"/>
</dbReference>
<dbReference type="Gene3D" id="3.40.50.360">
    <property type="match status" value="1"/>
</dbReference>
<dbReference type="SUPFAM" id="SSF52218">
    <property type="entry name" value="Flavoproteins"/>
    <property type="match status" value="1"/>
</dbReference>
<feature type="domain" description="Flavodoxin-like fold" evidence="3">
    <location>
        <begin position="1"/>
        <end position="188"/>
    </location>
</feature>
<comment type="similarity">
    <text evidence="1">Belongs to the NAD(P)H dehydrogenase (quinone) family.</text>
</comment>
<name>A0ABU1DD03_9HYPH</name>
<evidence type="ECO:0000313" key="4">
    <source>
        <dbReference type="EMBL" id="MDR4305997.1"/>
    </source>
</evidence>
<proteinExistence type="inferred from homology"/>
<accession>A0ABU1DD03</accession>
<sequence>MRVLYVYCHPLPESFHAAIRAEALAGLAEAGHEVDLLDLYAEKFDPVLSEEARRHYHDEAVNQAGLEPYIERLRRAEAMVLQFPTWTFGPPAMLKGFFDRVLMPGVAFDLSDPAHVKPMLTNVKRLVGVVTYGRPRWMALLMADPPRKLVTRYIRWLTGGAKARHLALYHMNVAGEDKRRRFMARVRAEMKAL</sequence>
<evidence type="ECO:0000313" key="5">
    <source>
        <dbReference type="Proteomes" id="UP001181622"/>
    </source>
</evidence>
<comment type="caution">
    <text evidence="4">The sequence shown here is derived from an EMBL/GenBank/DDBJ whole genome shotgun (WGS) entry which is preliminary data.</text>
</comment>
<keyword evidence="2" id="KW-0560">Oxidoreductase</keyword>
<dbReference type="RefSeq" id="WP_309389472.1">
    <property type="nucleotide sequence ID" value="NZ_JADBEO010000008.1"/>
</dbReference>
<keyword evidence="5" id="KW-1185">Reference proteome</keyword>
<dbReference type="PANTHER" id="PTHR10204">
    <property type="entry name" value="NAD P H OXIDOREDUCTASE-RELATED"/>
    <property type="match status" value="1"/>
</dbReference>
<reference evidence="4" key="1">
    <citation type="submission" date="2020-10" db="EMBL/GenBank/DDBJ databases">
        <authorList>
            <person name="Abbas A."/>
            <person name="Razzaq R."/>
            <person name="Waqas M."/>
            <person name="Abbas N."/>
            <person name="Nielsen T.K."/>
            <person name="Hansen L.H."/>
            <person name="Hussain S."/>
            <person name="Shahid M."/>
        </authorList>
    </citation>
    <scope>NUCLEOTIDE SEQUENCE</scope>
    <source>
        <strain evidence="4">S14</strain>
    </source>
</reference>